<feature type="compositionally biased region" description="Low complexity" evidence="12">
    <location>
        <begin position="212"/>
        <end position="229"/>
    </location>
</feature>
<evidence type="ECO:0000256" key="4">
    <source>
        <dbReference type="ARBA" id="ARBA00017923"/>
    </source>
</evidence>
<dbReference type="GO" id="GO:0035091">
    <property type="term" value="F:phosphatidylinositol binding"/>
    <property type="evidence" value="ECO:0007669"/>
    <property type="project" value="InterPro"/>
</dbReference>
<keyword evidence="10" id="KW-0472">Membrane</keyword>
<dbReference type="PROSITE" id="PS50330">
    <property type="entry name" value="UIM"/>
    <property type="match status" value="1"/>
</dbReference>
<dbReference type="GO" id="GO:0010008">
    <property type="term" value="C:endosome membrane"/>
    <property type="evidence" value="ECO:0007669"/>
    <property type="project" value="UniProtKB-SubCell"/>
</dbReference>
<comment type="function">
    <text evidence="1">Component of the ESCRT-0 complex which is the sorting receptor for ubiquitinated cargo proteins at the multivesicular body (MVB).</text>
</comment>
<dbReference type="CDD" id="cd11805">
    <property type="entry name" value="SH3_GRB2_like_C"/>
    <property type="match status" value="1"/>
</dbReference>
<evidence type="ECO:0000256" key="3">
    <source>
        <dbReference type="ARBA" id="ARBA00009666"/>
    </source>
</evidence>
<proteinExistence type="inferred from homology"/>
<dbReference type="Pfam" id="PF00790">
    <property type="entry name" value="VHS"/>
    <property type="match status" value="1"/>
</dbReference>
<dbReference type="AlphaFoldDB" id="A0A8X7N973"/>
<evidence type="ECO:0000313" key="16">
    <source>
        <dbReference type="Proteomes" id="UP000078113"/>
    </source>
</evidence>
<evidence type="ECO:0000256" key="11">
    <source>
        <dbReference type="PROSITE-ProRule" id="PRU00192"/>
    </source>
</evidence>
<protein>
    <recommendedName>
        <fullName evidence="4">Class E vacuolar protein-sorting machinery protein HSE1</fullName>
    </recommendedName>
    <alternativeName>
        <fullName evidence="5">Class E vacuolar protein-sorting machinery protein hse1</fullName>
    </alternativeName>
</protein>
<evidence type="ECO:0000256" key="5">
    <source>
        <dbReference type="ARBA" id="ARBA00018978"/>
    </source>
</evidence>
<comment type="similarity">
    <text evidence="3">Belongs to the STAM family.</text>
</comment>
<dbReference type="InterPro" id="IPR050670">
    <property type="entry name" value="STAM"/>
</dbReference>
<dbReference type="GO" id="GO:0033565">
    <property type="term" value="C:ESCRT-0 complex"/>
    <property type="evidence" value="ECO:0007669"/>
    <property type="project" value="TreeGrafter"/>
</dbReference>
<feature type="compositionally biased region" description="Low complexity" evidence="12">
    <location>
        <begin position="775"/>
        <end position="808"/>
    </location>
</feature>
<dbReference type="PROSITE" id="PS50002">
    <property type="entry name" value="SH3"/>
    <property type="match status" value="1"/>
</dbReference>
<feature type="region of interest" description="Disordered" evidence="12">
    <location>
        <begin position="243"/>
        <end position="286"/>
    </location>
</feature>
<dbReference type="InterPro" id="IPR002014">
    <property type="entry name" value="VHS_dom"/>
</dbReference>
<sequence>MFKTANPYDEPVTKATDENLTSEDWEANLDVCDKVSGEGEQGARNCIAAIQKRLAHRSANVQLYALILTDALSKNAGVNAHREIASRSFSQTLVRLATDRNTHDSVKRKAYSLVKEWTREYGTDPDLGIIQETYTALQKQLGHRFDEVAEEAAPEEPSTDELRREDEELRRVLELSMRDQGGRQHWASQYGVDGGAAGASGSSSGAGGAGAGSASNAAPASGSSRPAAAASSSSAAPLTAASASAGASRPGPSAPGFAPAAAPAANAQSATPAAPPAAAHQPARAPTVNVPATVPSISVIGASPATPVGAQPTAHSAAATAAAAAAVASTRASAAAAAPEAAPAATPTVSRVRALYDFKASEQGELGFTKGDIIRVLYAVYDHWWRGELRGDVGIFPVNYVEILPDPTPADLQKEAEMEARVFDQAASIDSLLNKLKELDPARDNLADDEELQELYQVSLSMRPKIIRLIDRYSAKISELKAMNDKFVRARGTFDRLMEESLAKYNPGVQSAAYTQVRPEYTGAAVNGGEPGAEHHQQQQQYGYNNFLAQQQQQQQQQHPQLQQLQHQPQPQPQPAHLQGQQQPPAMQAQSVPPQQQQDYARAWAEWYAQNGYPEQAAQAAAAAAAAAAVVGQQGGAPAPAPFAVPAGPAGPITPFSGAGMAVPAPAAAGAPPGMLPPAGAPAAGGSSGSAALSQAPAVQAPAASPGPTTSAPLPTPSGSGGAGSADDVPRDVEKLRLYERARAETEAYQRQGGVVDPYGVYAGAGAGASGSGSGAEASGSGSGSGPMASSSSAPAGPAAGPSQGSLV</sequence>
<accession>A0A8X7N973</accession>
<organism evidence="15 16">
    <name type="scientific">Tilletia walkeri</name>
    <dbReference type="NCBI Taxonomy" id="117179"/>
    <lineage>
        <taxon>Eukaryota</taxon>
        <taxon>Fungi</taxon>
        <taxon>Dikarya</taxon>
        <taxon>Basidiomycota</taxon>
        <taxon>Ustilaginomycotina</taxon>
        <taxon>Exobasidiomycetes</taxon>
        <taxon>Tilletiales</taxon>
        <taxon>Tilletiaceae</taxon>
        <taxon>Tilletia</taxon>
    </lineage>
</organism>
<evidence type="ECO:0000259" key="13">
    <source>
        <dbReference type="PROSITE" id="PS50002"/>
    </source>
</evidence>
<evidence type="ECO:0000256" key="8">
    <source>
        <dbReference type="ARBA" id="ARBA00022753"/>
    </source>
</evidence>
<dbReference type="SUPFAM" id="SSF89009">
    <property type="entry name" value="GAT-like domain"/>
    <property type="match status" value="1"/>
</dbReference>
<dbReference type="Proteomes" id="UP000078113">
    <property type="component" value="Unassembled WGS sequence"/>
</dbReference>
<feature type="compositionally biased region" description="Gly residues" evidence="12">
    <location>
        <begin position="195"/>
        <end position="211"/>
    </location>
</feature>
<keyword evidence="8" id="KW-0967">Endosome</keyword>
<evidence type="ECO:0000256" key="9">
    <source>
        <dbReference type="ARBA" id="ARBA00022927"/>
    </source>
</evidence>
<dbReference type="Gene3D" id="1.25.40.90">
    <property type="match status" value="1"/>
</dbReference>
<dbReference type="Gene3D" id="2.30.30.40">
    <property type="entry name" value="SH3 Domains"/>
    <property type="match status" value="1"/>
</dbReference>
<keyword evidence="6 11" id="KW-0728">SH3 domain</keyword>
<feature type="region of interest" description="Disordered" evidence="12">
    <location>
        <begin position="550"/>
        <end position="598"/>
    </location>
</feature>
<dbReference type="PANTHER" id="PTHR45929">
    <property type="entry name" value="JAK PATHWAY SIGNAL TRANSDUCTION ADAPTOR MOLECULE"/>
    <property type="match status" value="1"/>
</dbReference>
<keyword evidence="7" id="KW-0813">Transport</keyword>
<dbReference type="EMBL" id="LWDG02000186">
    <property type="protein sequence ID" value="KAE8267945.1"/>
    <property type="molecule type" value="Genomic_DNA"/>
</dbReference>
<dbReference type="PANTHER" id="PTHR45929:SF3">
    <property type="entry name" value="JAK PATHWAY SIGNAL TRANSDUCTION ADAPTOR MOLECULE"/>
    <property type="match status" value="1"/>
</dbReference>
<evidence type="ECO:0000256" key="12">
    <source>
        <dbReference type="SAM" id="MobiDB-lite"/>
    </source>
</evidence>
<evidence type="ECO:0000313" key="15">
    <source>
        <dbReference type="EMBL" id="KAE8267945.1"/>
    </source>
</evidence>
<dbReference type="Pfam" id="PF00018">
    <property type="entry name" value="SH3_1"/>
    <property type="match status" value="1"/>
</dbReference>
<dbReference type="GO" id="GO:0043130">
    <property type="term" value="F:ubiquitin binding"/>
    <property type="evidence" value="ECO:0007669"/>
    <property type="project" value="InterPro"/>
</dbReference>
<dbReference type="InterPro" id="IPR036028">
    <property type="entry name" value="SH3-like_dom_sf"/>
</dbReference>
<feature type="domain" description="VHS" evidence="14">
    <location>
        <begin position="15"/>
        <end position="140"/>
    </location>
</feature>
<dbReference type="PROSITE" id="PS50179">
    <property type="entry name" value="VHS"/>
    <property type="match status" value="1"/>
</dbReference>
<dbReference type="FunFam" id="2.30.30.40:FF:000072">
    <property type="entry name" value="Unconventional Myosin IB"/>
    <property type="match status" value="1"/>
</dbReference>
<dbReference type="SMART" id="SM00326">
    <property type="entry name" value="SH3"/>
    <property type="match status" value="1"/>
</dbReference>
<feature type="region of interest" description="Disordered" evidence="12">
    <location>
        <begin position="195"/>
        <end position="229"/>
    </location>
</feature>
<comment type="subcellular location">
    <subcellularLocation>
        <location evidence="2">Endosome membrane</location>
        <topology evidence="2">Peripheral membrane protein</topology>
        <orientation evidence="2">Cytoplasmic side</orientation>
    </subcellularLocation>
</comment>
<keyword evidence="9" id="KW-0653">Protein transport</keyword>
<dbReference type="SUPFAM" id="SSF50044">
    <property type="entry name" value="SH3-domain"/>
    <property type="match status" value="1"/>
</dbReference>
<dbReference type="InterPro" id="IPR004152">
    <property type="entry name" value="GAT_dom"/>
</dbReference>
<dbReference type="GO" id="GO:0043328">
    <property type="term" value="P:protein transport to vacuole involved in ubiquitin-dependent protein catabolic process via the multivesicular body sorting pathway"/>
    <property type="evidence" value="ECO:0007669"/>
    <property type="project" value="TreeGrafter"/>
</dbReference>
<evidence type="ECO:0000256" key="1">
    <source>
        <dbReference type="ARBA" id="ARBA00002654"/>
    </source>
</evidence>
<reference evidence="15" key="1">
    <citation type="submission" date="2016-04" db="EMBL/GenBank/DDBJ databases">
        <authorList>
            <person name="Nguyen H.D."/>
            <person name="Samba Siva P."/>
            <person name="Cullis J."/>
            <person name="Levesque C.A."/>
            <person name="Hambleton S."/>
        </authorList>
    </citation>
    <scope>NUCLEOTIDE SEQUENCE</scope>
    <source>
        <strain evidence="15">DAOMC 236422</strain>
    </source>
</reference>
<dbReference type="Gene3D" id="1.20.5.1940">
    <property type="match status" value="1"/>
</dbReference>
<dbReference type="SUPFAM" id="SSF48464">
    <property type="entry name" value="ENTH/VHS domain"/>
    <property type="match status" value="1"/>
</dbReference>
<dbReference type="CDD" id="cd21386">
    <property type="entry name" value="GAT_Hse1"/>
    <property type="match status" value="1"/>
</dbReference>
<feature type="domain" description="SH3" evidence="13">
    <location>
        <begin position="347"/>
        <end position="406"/>
    </location>
</feature>
<dbReference type="Pfam" id="PF03127">
    <property type="entry name" value="GAT"/>
    <property type="match status" value="1"/>
</dbReference>
<name>A0A8X7N973_9BASI</name>
<gene>
    <name evidence="15" type="ORF">A4X09_0g4398</name>
</gene>
<evidence type="ECO:0000256" key="6">
    <source>
        <dbReference type="ARBA" id="ARBA00022443"/>
    </source>
</evidence>
<comment type="caution">
    <text evidence="15">The sequence shown here is derived from an EMBL/GenBank/DDBJ whole genome shotgun (WGS) entry which is preliminary data.</text>
</comment>
<feature type="region of interest" description="Disordered" evidence="12">
    <location>
        <begin position="746"/>
        <end position="808"/>
    </location>
</feature>
<evidence type="ECO:0000256" key="2">
    <source>
        <dbReference type="ARBA" id="ARBA00004125"/>
    </source>
</evidence>
<keyword evidence="16" id="KW-1185">Reference proteome</keyword>
<dbReference type="SMART" id="SM00288">
    <property type="entry name" value="VHS"/>
    <property type="match status" value="1"/>
</dbReference>
<evidence type="ECO:0000256" key="7">
    <source>
        <dbReference type="ARBA" id="ARBA00022448"/>
    </source>
</evidence>
<dbReference type="PRINTS" id="PR00452">
    <property type="entry name" value="SH3DOMAIN"/>
</dbReference>
<feature type="region of interest" description="Disordered" evidence="12">
    <location>
        <begin position="679"/>
        <end position="731"/>
    </location>
</feature>
<evidence type="ECO:0000259" key="14">
    <source>
        <dbReference type="PROSITE" id="PS50179"/>
    </source>
</evidence>
<reference evidence="15" key="2">
    <citation type="journal article" date="2019" name="IMA Fungus">
        <title>Genome sequencing and comparison of five Tilletia species to identify candidate genes for the detection of regulated species infecting wheat.</title>
        <authorList>
            <person name="Nguyen H.D.T."/>
            <person name="Sultana T."/>
            <person name="Kesanakurti P."/>
            <person name="Hambleton S."/>
        </authorList>
    </citation>
    <scope>NUCLEOTIDE SEQUENCE</scope>
    <source>
        <strain evidence="15">DAOMC 236422</strain>
    </source>
</reference>
<dbReference type="InterPro" id="IPR008942">
    <property type="entry name" value="ENTH_VHS"/>
</dbReference>
<feature type="compositionally biased region" description="Low complexity" evidence="12">
    <location>
        <begin position="681"/>
        <end position="713"/>
    </location>
</feature>
<evidence type="ECO:0000256" key="10">
    <source>
        <dbReference type="ARBA" id="ARBA00023136"/>
    </source>
</evidence>
<dbReference type="InterPro" id="IPR001452">
    <property type="entry name" value="SH3_domain"/>
</dbReference>
<dbReference type="CDD" id="cd16978">
    <property type="entry name" value="VHS_HSE1"/>
    <property type="match status" value="1"/>
</dbReference>
<dbReference type="InterPro" id="IPR003903">
    <property type="entry name" value="UIM_dom"/>
</dbReference>
<feature type="compositionally biased region" description="Gly residues" evidence="12">
    <location>
        <begin position="763"/>
        <end position="774"/>
    </location>
</feature>
<dbReference type="PRINTS" id="PR00499">
    <property type="entry name" value="P67PHOX"/>
</dbReference>